<gene>
    <name evidence="1" type="ORF">SAMN05421757_106113</name>
</gene>
<dbReference type="InterPro" id="IPR018912">
    <property type="entry name" value="DUF2478"/>
</dbReference>
<sequence>MKLAYTMSDVPGQMNATLGWLASALQAEGLRPVGAVQINRDADTGSKCDMDLLILPDGPRVCISQSLGPGAAGCRLDTGSLELSVQRAADRLAEGADIFIANKFGKHEGDGRGFRDLIATALMQEVPAVVGTTEANLPAFLDFAGGLAEEVACEGGALLSWCRNARLARQEVSD</sequence>
<dbReference type="AlphaFoldDB" id="A0A239JWY9"/>
<protein>
    <recommendedName>
        <fullName evidence="3">Nucleoside-triphosphatase THEP1</fullName>
    </recommendedName>
</protein>
<dbReference type="RefSeq" id="WP_089234061.1">
    <property type="nucleotide sequence ID" value="NZ_FZOY01000006.1"/>
</dbReference>
<evidence type="ECO:0000313" key="2">
    <source>
        <dbReference type="Proteomes" id="UP000198426"/>
    </source>
</evidence>
<dbReference type="Pfam" id="PF10649">
    <property type="entry name" value="DUF2478"/>
    <property type="match status" value="1"/>
</dbReference>
<evidence type="ECO:0000313" key="1">
    <source>
        <dbReference type="EMBL" id="SNT10270.1"/>
    </source>
</evidence>
<dbReference type="Proteomes" id="UP000198426">
    <property type="component" value="Unassembled WGS sequence"/>
</dbReference>
<dbReference type="OrthoDB" id="5918880at2"/>
<reference evidence="1 2" key="1">
    <citation type="submission" date="2017-06" db="EMBL/GenBank/DDBJ databases">
        <authorList>
            <person name="Kim H.J."/>
            <person name="Triplett B.A."/>
        </authorList>
    </citation>
    <scope>NUCLEOTIDE SEQUENCE [LARGE SCALE GENOMIC DNA]</scope>
    <source>
        <strain evidence="1 2">DSM 29339</strain>
    </source>
</reference>
<proteinExistence type="predicted"/>
<dbReference type="EMBL" id="FZOY01000006">
    <property type="protein sequence ID" value="SNT10270.1"/>
    <property type="molecule type" value="Genomic_DNA"/>
</dbReference>
<accession>A0A239JWY9</accession>
<keyword evidence="2" id="KW-1185">Reference proteome</keyword>
<evidence type="ECO:0008006" key="3">
    <source>
        <dbReference type="Google" id="ProtNLM"/>
    </source>
</evidence>
<name>A0A239JWY9_9RHOB</name>
<organism evidence="1 2">
    <name type="scientific">Tropicimonas sediminicola</name>
    <dbReference type="NCBI Taxonomy" id="1031541"/>
    <lineage>
        <taxon>Bacteria</taxon>
        <taxon>Pseudomonadati</taxon>
        <taxon>Pseudomonadota</taxon>
        <taxon>Alphaproteobacteria</taxon>
        <taxon>Rhodobacterales</taxon>
        <taxon>Roseobacteraceae</taxon>
        <taxon>Tropicimonas</taxon>
    </lineage>
</organism>